<evidence type="ECO:0000256" key="1">
    <source>
        <dbReference type="ARBA" id="ARBA00003263"/>
    </source>
</evidence>
<dbReference type="PANTHER" id="PTHR15467:SF10">
    <property type="entry name" value="HOMEOBOX AND LEUCINE ZIPPER ENCODING B-RELATED"/>
    <property type="match status" value="1"/>
</dbReference>
<proteinExistence type="predicted"/>
<evidence type="ECO:0000313" key="10">
    <source>
        <dbReference type="EMBL" id="KAK1890593.1"/>
    </source>
</evidence>
<name>A0AAD9BX21_DISEL</name>
<feature type="region of interest" description="Disordered" evidence="8">
    <location>
        <begin position="133"/>
        <end position="223"/>
    </location>
</feature>
<dbReference type="Pfam" id="PF00046">
    <property type="entry name" value="Homeodomain"/>
    <property type="match status" value="1"/>
</dbReference>
<dbReference type="PROSITE" id="PS50071">
    <property type="entry name" value="HOMEOBOX_2"/>
    <property type="match status" value="1"/>
</dbReference>
<keyword evidence="4 6" id="KW-0371">Homeobox</keyword>
<dbReference type="CDD" id="cd00086">
    <property type="entry name" value="homeodomain"/>
    <property type="match status" value="1"/>
</dbReference>
<feature type="compositionally biased region" description="Basic and acidic residues" evidence="8">
    <location>
        <begin position="305"/>
        <end position="315"/>
    </location>
</feature>
<feature type="compositionally biased region" description="Basic and acidic residues" evidence="8">
    <location>
        <begin position="326"/>
        <end position="337"/>
    </location>
</feature>
<feature type="compositionally biased region" description="Polar residues" evidence="8">
    <location>
        <begin position="316"/>
        <end position="325"/>
    </location>
</feature>
<dbReference type="GO" id="GO:0005634">
    <property type="term" value="C:nucleus"/>
    <property type="evidence" value="ECO:0007669"/>
    <property type="project" value="UniProtKB-SubCell"/>
</dbReference>
<dbReference type="GO" id="GO:0003677">
    <property type="term" value="F:DNA binding"/>
    <property type="evidence" value="ECO:0007669"/>
    <property type="project" value="UniProtKB-UniRule"/>
</dbReference>
<dbReference type="Proteomes" id="UP001228049">
    <property type="component" value="Unassembled WGS sequence"/>
</dbReference>
<feature type="region of interest" description="Disordered" evidence="8">
    <location>
        <begin position="295"/>
        <end position="358"/>
    </location>
</feature>
<dbReference type="InterPro" id="IPR001356">
    <property type="entry name" value="HD"/>
</dbReference>
<comment type="caution">
    <text evidence="10">The sequence shown here is derived from an EMBL/GenBank/DDBJ whole genome shotgun (WGS) entry which is preliminary data.</text>
</comment>
<feature type="region of interest" description="Disordered" evidence="8">
    <location>
        <begin position="253"/>
        <end position="283"/>
    </location>
</feature>
<dbReference type="PANTHER" id="PTHR15467">
    <property type="entry name" value="ZINC-FINGERS AND HOMEOBOXES RELATED"/>
    <property type="match status" value="1"/>
</dbReference>
<evidence type="ECO:0000256" key="4">
    <source>
        <dbReference type="ARBA" id="ARBA00023155"/>
    </source>
</evidence>
<gene>
    <name evidence="10" type="ORF">KUDE01_015263</name>
</gene>
<evidence type="ECO:0000256" key="6">
    <source>
        <dbReference type="PROSITE-ProRule" id="PRU00108"/>
    </source>
</evidence>
<evidence type="ECO:0000256" key="2">
    <source>
        <dbReference type="ARBA" id="ARBA00004123"/>
    </source>
</evidence>
<dbReference type="InterPro" id="IPR009057">
    <property type="entry name" value="Homeodomain-like_sf"/>
</dbReference>
<feature type="compositionally biased region" description="Low complexity" evidence="8">
    <location>
        <begin position="338"/>
        <end position="355"/>
    </location>
</feature>
<keyword evidence="3 6" id="KW-0238">DNA-binding</keyword>
<keyword evidence="5 6" id="KW-0539">Nucleus</keyword>
<evidence type="ECO:0000256" key="7">
    <source>
        <dbReference type="RuleBase" id="RU000682"/>
    </source>
</evidence>
<organism evidence="10 11">
    <name type="scientific">Dissostichus eleginoides</name>
    <name type="common">Patagonian toothfish</name>
    <name type="synonym">Dissostichus amissus</name>
    <dbReference type="NCBI Taxonomy" id="100907"/>
    <lineage>
        <taxon>Eukaryota</taxon>
        <taxon>Metazoa</taxon>
        <taxon>Chordata</taxon>
        <taxon>Craniata</taxon>
        <taxon>Vertebrata</taxon>
        <taxon>Euteleostomi</taxon>
        <taxon>Actinopterygii</taxon>
        <taxon>Neopterygii</taxon>
        <taxon>Teleostei</taxon>
        <taxon>Neoteleostei</taxon>
        <taxon>Acanthomorphata</taxon>
        <taxon>Eupercaria</taxon>
        <taxon>Perciformes</taxon>
        <taxon>Notothenioidei</taxon>
        <taxon>Nototheniidae</taxon>
        <taxon>Dissostichus</taxon>
    </lineage>
</organism>
<feature type="region of interest" description="Disordered" evidence="8">
    <location>
        <begin position="1"/>
        <end position="23"/>
    </location>
</feature>
<sequence>MRQKISGGSRLIQKTTSAPGENLSEPNVDLMAFNLNQSNALCLPVVSNDQRLIWVHSNEFNLQLDGSEELDKAFDQFPYLTEKQKATLAQRCSLHPDQVKVWFMIQRLRYGISWEFKDISKVRRQFKLNRGEAELQNRKGEQKEDGDKNKKCKTPDGKKAGEVREEQGASEGRISGENVEADELLERRMRQEQLRKKDKDGKVEEKKRNTQRKRKRTTVTDEVGIKKTKQAEENIVEGAKEANIGSECQKSTQSEITLFTRRKRKPKAKTSVPKSGVPNETQDAMPLLIPLVQTQAPNMPPLTDNQKELLGKNDDTPPSTSNNGKTPEKSHCEEKSETQTQTESTTTNGGNNENTCALPTRVVPKTKTPFQLTRMKEAFTQCQYPDVEAYNRLGELVGMPRYKLVQWYGDMRYHIKRFRPHWMTSKQHGQAVANVRYRQSLRALWKKKAKSCAPNNPSMGSLYALKIPI</sequence>
<dbReference type="SMART" id="SM00389">
    <property type="entry name" value="HOX"/>
    <property type="match status" value="2"/>
</dbReference>
<dbReference type="Gene3D" id="1.10.10.60">
    <property type="entry name" value="Homeodomain-like"/>
    <property type="match status" value="2"/>
</dbReference>
<evidence type="ECO:0000259" key="9">
    <source>
        <dbReference type="PROSITE" id="PS50071"/>
    </source>
</evidence>
<evidence type="ECO:0000256" key="8">
    <source>
        <dbReference type="SAM" id="MobiDB-lite"/>
    </source>
</evidence>
<dbReference type="EMBL" id="JASDAP010000016">
    <property type="protein sequence ID" value="KAK1890593.1"/>
    <property type="molecule type" value="Genomic_DNA"/>
</dbReference>
<feature type="compositionally biased region" description="Basic and acidic residues" evidence="8">
    <location>
        <begin position="133"/>
        <end position="167"/>
    </location>
</feature>
<protein>
    <submittedName>
        <fullName evidence="10">Homeobox and leucine zipper protein Homez</fullName>
    </submittedName>
</protein>
<feature type="DNA-binding region" description="Homeobox" evidence="6">
    <location>
        <begin position="70"/>
        <end position="114"/>
    </location>
</feature>
<accession>A0AAD9BX21</accession>
<evidence type="ECO:0000313" key="11">
    <source>
        <dbReference type="Proteomes" id="UP001228049"/>
    </source>
</evidence>
<comment type="function">
    <text evidence="1">Sequence-specific transcription factor which is part of a developmental regulatory system that provides cells with specific positional identities on the anterior-posterior axis.</text>
</comment>
<evidence type="ECO:0000256" key="5">
    <source>
        <dbReference type="ARBA" id="ARBA00023242"/>
    </source>
</evidence>
<feature type="compositionally biased region" description="Basic and acidic residues" evidence="8">
    <location>
        <begin position="184"/>
        <end position="208"/>
    </location>
</feature>
<keyword evidence="11" id="KW-1185">Reference proteome</keyword>
<dbReference type="AlphaFoldDB" id="A0AAD9BX21"/>
<dbReference type="SUPFAM" id="SSF46689">
    <property type="entry name" value="Homeodomain-like"/>
    <property type="match status" value="2"/>
</dbReference>
<feature type="domain" description="Homeobox" evidence="9">
    <location>
        <begin position="68"/>
        <end position="113"/>
    </location>
</feature>
<evidence type="ECO:0000256" key="3">
    <source>
        <dbReference type="ARBA" id="ARBA00023125"/>
    </source>
</evidence>
<comment type="subcellular location">
    <subcellularLocation>
        <location evidence="2 6 7">Nucleus</location>
    </subcellularLocation>
</comment>
<reference evidence="10" key="1">
    <citation type="submission" date="2023-04" db="EMBL/GenBank/DDBJ databases">
        <title>Chromosome-level genome of Chaenocephalus aceratus.</title>
        <authorList>
            <person name="Park H."/>
        </authorList>
    </citation>
    <scope>NUCLEOTIDE SEQUENCE</scope>
    <source>
        <strain evidence="10">DE</strain>
        <tissue evidence="10">Muscle</tissue>
    </source>
</reference>
<dbReference type="GO" id="GO:0000981">
    <property type="term" value="F:DNA-binding transcription factor activity, RNA polymerase II-specific"/>
    <property type="evidence" value="ECO:0007669"/>
    <property type="project" value="TreeGrafter"/>
</dbReference>